<name>A0ABS1QUE4_9GAMM</name>
<dbReference type="EMBL" id="JAERTZ010000026">
    <property type="protein sequence ID" value="MBL1378493.1"/>
    <property type="molecule type" value="Genomic_DNA"/>
</dbReference>
<sequence>MGEQQYLLLSLSPVVAGAGFIFNASSIFVRKAVKLPADPIITMKQGKPE</sequence>
<dbReference type="RefSeq" id="WP_202087107.1">
    <property type="nucleotide sequence ID" value="NZ_JAERTZ010000026.1"/>
</dbReference>
<gene>
    <name evidence="2" type="ORF">JKV55_14320</name>
</gene>
<keyword evidence="3" id="KW-1185">Reference proteome</keyword>
<organism evidence="2 3">
    <name type="scientific">Zobellella iuensis</name>
    <dbReference type="NCBI Taxonomy" id="2803811"/>
    <lineage>
        <taxon>Bacteria</taxon>
        <taxon>Pseudomonadati</taxon>
        <taxon>Pseudomonadota</taxon>
        <taxon>Gammaproteobacteria</taxon>
        <taxon>Aeromonadales</taxon>
        <taxon>Aeromonadaceae</taxon>
        <taxon>Zobellella</taxon>
    </lineage>
</organism>
<keyword evidence="1" id="KW-1133">Transmembrane helix</keyword>
<comment type="caution">
    <text evidence="2">The sequence shown here is derived from an EMBL/GenBank/DDBJ whole genome shotgun (WGS) entry which is preliminary data.</text>
</comment>
<keyword evidence="1" id="KW-0472">Membrane</keyword>
<accession>A0ABS1QUE4</accession>
<evidence type="ECO:0000313" key="2">
    <source>
        <dbReference type="EMBL" id="MBL1378493.1"/>
    </source>
</evidence>
<feature type="transmembrane region" description="Helical" evidence="1">
    <location>
        <begin position="6"/>
        <end position="29"/>
    </location>
</feature>
<evidence type="ECO:0000313" key="3">
    <source>
        <dbReference type="Proteomes" id="UP000638570"/>
    </source>
</evidence>
<proteinExistence type="predicted"/>
<reference evidence="3" key="1">
    <citation type="submission" date="2021-01" db="EMBL/GenBank/DDBJ databases">
        <title>Genome public.</title>
        <authorList>
            <person name="Liu C."/>
            <person name="Sun Q."/>
        </authorList>
    </citation>
    <scope>NUCLEOTIDE SEQUENCE [LARGE SCALE GENOMIC DNA]</scope>
    <source>
        <strain evidence="3">CGMCC 1.18722</strain>
    </source>
</reference>
<protein>
    <submittedName>
        <fullName evidence="2">Uncharacterized protein</fullName>
    </submittedName>
</protein>
<keyword evidence="1" id="KW-0812">Transmembrane</keyword>
<evidence type="ECO:0000256" key="1">
    <source>
        <dbReference type="SAM" id="Phobius"/>
    </source>
</evidence>
<dbReference type="Proteomes" id="UP000638570">
    <property type="component" value="Unassembled WGS sequence"/>
</dbReference>